<name>A0AAV0ZQT0_VICFA</name>
<evidence type="ECO:0000256" key="1">
    <source>
        <dbReference type="SAM" id="MobiDB-lite"/>
    </source>
</evidence>
<protein>
    <submittedName>
        <fullName evidence="2">Uncharacterized protein</fullName>
    </submittedName>
</protein>
<keyword evidence="3" id="KW-1185">Reference proteome</keyword>
<proteinExistence type="predicted"/>
<gene>
    <name evidence="2" type="ORF">VFH_II176200</name>
</gene>
<reference evidence="2 3" key="1">
    <citation type="submission" date="2023-01" db="EMBL/GenBank/DDBJ databases">
        <authorList>
            <person name="Kreplak J."/>
        </authorList>
    </citation>
    <scope>NUCLEOTIDE SEQUENCE [LARGE SCALE GENOMIC DNA]</scope>
</reference>
<organism evidence="2 3">
    <name type="scientific">Vicia faba</name>
    <name type="common">Broad bean</name>
    <name type="synonym">Faba vulgaris</name>
    <dbReference type="NCBI Taxonomy" id="3906"/>
    <lineage>
        <taxon>Eukaryota</taxon>
        <taxon>Viridiplantae</taxon>
        <taxon>Streptophyta</taxon>
        <taxon>Embryophyta</taxon>
        <taxon>Tracheophyta</taxon>
        <taxon>Spermatophyta</taxon>
        <taxon>Magnoliopsida</taxon>
        <taxon>eudicotyledons</taxon>
        <taxon>Gunneridae</taxon>
        <taxon>Pentapetalae</taxon>
        <taxon>rosids</taxon>
        <taxon>fabids</taxon>
        <taxon>Fabales</taxon>
        <taxon>Fabaceae</taxon>
        <taxon>Papilionoideae</taxon>
        <taxon>50 kb inversion clade</taxon>
        <taxon>NPAAA clade</taxon>
        <taxon>Hologalegina</taxon>
        <taxon>IRL clade</taxon>
        <taxon>Fabeae</taxon>
        <taxon>Vicia</taxon>
    </lineage>
</organism>
<feature type="compositionally biased region" description="Basic residues" evidence="1">
    <location>
        <begin position="271"/>
        <end position="281"/>
    </location>
</feature>
<accession>A0AAV0ZQT0</accession>
<dbReference type="AlphaFoldDB" id="A0AAV0ZQT0"/>
<feature type="region of interest" description="Disordered" evidence="1">
    <location>
        <begin position="40"/>
        <end position="64"/>
    </location>
</feature>
<feature type="compositionally biased region" description="Basic and acidic residues" evidence="1">
    <location>
        <begin position="80"/>
        <end position="98"/>
    </location>
</feature>
<dbReference type="EMBL" id="OX451737">
    <property type="protein sequence ID" value="CAI8599463.1"/>
    <property type="molecule type" value="Genomic_DNA"/>
</dbReference>
<evidence type="ECO:0000313" key="3">
    <source>
        <dbReference type="Proteomes" id="UP001157006"/>
    </source>
</evidence>
<dbReference type="Proteomes" id="UP001157006">
    <property type="component" value="Chromosome 2"/>
</dbReference>
<sequence>MTAPTAEVPTAIVQQAYTEVSTASQQSQLVTAGQPVVAAARHAEPVPPPRAEKRKQPVDVVADQASPVVKKKRTLIKVVDKGKAPAEKSVGNHHDPSSARESTFDVGSISPCRLDLTHEGDGPSSTFEPIPIPHDVDQTARLILEGLNLTNAINSSIHSRLISVEQITNYLAPPRRSPRSSSRSPTMERPPSQRSSEEPRASRRDHKSHSLSPRERLPSNRKKTRAIQRSEVSPTSPRRSSRQAENPLIFAHRSGRRHQSSSPPWRSSMKMIRHSRYSSLD</sequence>
<feature type="compositionally biased region" description="Low complexity" evidence="1">
    <location>
        <begin position="179"/>
        <end position="192"/>
    </location>
</feature>
<feature type="region of interest" description="Disordered" evidence="1">
    <location>
        <begin position="80"/>
        <end position="132"/>
    </location>
</feature>
<evidence type="ECO:0000313" key="2">
    <source>
        <dbReference type="EMBL" id="CAI8599463.1"/>
    </source>
</evidence>
<feature type="region of interest" description="Disordered" evidence="1">
    <location>
        <begin position="172"/>
        <end position="281"/>
    </location>
</feature>